<sequence length="87" mass="10057">MREAKYKMFYAAGNYWIMSCDSSDEQYMTPIIINETGAVIWKYLSECNSLNETAQRLSDLYGITIEDAKADVSLFTDSLRKYGIKYI</sequence>
<accession>A0ABR7FZD0</accession>
<comment type="caution">
    <text evidence="1">The sequence shown here is derived from an EMBL/GenBank/DDBJ whole genome shotgun (WGS) entry which is preliminary data.</text>
</comment>
<evidence type="ECO:0000313" key="2">
    <source>
        <dbReference type="Proteomes" id="UP000628463"/>
    </source>
</evidence>
<protein>
    <submittedName>
        <fullName evidence="1">PqqD family protein</fullName>
    </submittedName>
</protein>
<dbReference type="RefSeq" id="WP_186836563.1">
    <property type="nucleotide sequence ID" value="NZ_JACOPD010000004.1"/>
</dbReference>
<dbReference type="PROSITE" id="PS51257">
    <property type="entry name" value="PROKAR_LIPOPROTEIN"/>
    <property type="match status" value="1"/>
</dbReference>
<reference evidence="1 2" key="1">
    <citation type="submission" date="2020-08" db="EMBL/GenBank/DDBJ databases">
        <title>Genome public.</title>
        <authorList>
            <person name="Liu C."/>
            <person name="Sun Q."/>
        </authorList>
    </citation>
    <scope>NUCLEOTIDE SEQUENCE [LARGE SCALE GENOMIC DNA]</scope>
    <source>
        <strain evidence="1 2">NSJ-43</strain>
    </source>
</reference>
<proteinExistence type="predicted"/>
<dbReference type="Gene3D" id="1.10.10.1150">
    <property type="entry name" value="Coenzyme PQQ synthesis protein D (PqqD)"/>
    <property type="match status" value="1"/>
</dbReference>
<gene>
    <name evidence="1" type="ORF">H8S01_06165</name>
</gene>
<name>A0ABR7FZD0_9FIRM</name>
<keyword evidence="2" id="KW-1185">Reference proteome</keyword>
<dbReference type="Proteomes" id="UP000628463">
    <property type="component" value="Unassembled WGS sequence"/>
</dbReference>
<dbReference type="Pfam" id="PF05402">
    <property type="entry name" value="PqqD"/>
    <property type="match status" value="1"/>
</dbReference>
<dbReference type="InterPro" id="IPR041881">
    <property type="entry name" value="PqqD_sf"/>
</dbReference>
<dbReference type="EMBL" id="JACOPD010000004">
    <property type="protein sequence ID" value="MBC5680546.1"/>
    <property type="molecule type" value="Genomic_DNA"/>
</dbReference>
<evidence type="ECO:0000313" key="1">
    <source>
        <dbReference type="EMBL" id="MBC5680546.1"/>
    </source>
</evidence>
<dbReference type="InterPro" id="IPR008792">
    <property type="entry name" value="PQQD"/>
</dbReference>
<organism evidence="1 2">
    <name type="scientific">Lachnospira hominis</name>
    <name type="common">ex Liu et al. 2021</name>
    <dbReference type="NCBI Taxonomy" id="2763051"/>
    <lineage>
        <taxon>Bacteria</taxon>
        <taxon>Bacillati</taxon>
        <taxon>Bacillota</taxon>
        <taxon>Clostridia</taxon>
        <taxon>Lachnospirales</taxon>
        <taxon>Lachnospiraceae</taxon>
        <taxon>Lachnospira</taxon>
    </lineage>
</organism>